<organism evidence="2 3">
    <name type="scientific">Halorarum salinum</name>
    <dbReference type="NCBI Taxonomy" id="2743089"/>
    <lineage>
        <taxon>Archaea</taxon>
        <taxon>Methanobacteriati</taxon>
        <taxon>Methanobacteriota</taxon>
        <taxon>Stenosarchaea group</taxon>
        <taxon>Halobacteria</taxon>
        <taxon>Halobacteriales</taxon>
        <taxon>Haloferacaceae</taxon>
        <taxon>Halorarum</taxon>
    </lineage>
</organism>
<protein>
    <recommendedName>
        <fullName evidence="4">DUF2800 domain-containing protein</fullName>
    </recommendedName>
</protein>
<dbReference type="EMBL" id="CP058579">
    <property type="protein sequence ID" value="QLG61445.1"/>
    <property type="molecule type" value="Genomic_DNA"/>
</dbReference>
<dbReference type="OrthoDB" id="247969at2157"/>
<sequence>MSELGSGFWEELRERSEAVEPGAVLVTPVSGRQFTVESTYADHVAVRFRDGGEERRLWREQFEVFARRLDEGPVAVAELPPGVEPYAVLVSLLEGYVADGETLARASDAEPDEGGELGGSPYLVPPEEARTRPERLHDDALLLSDLLERLDAADPASLDTDSLTDLYVLLSDVQHGSDRLRQSSRDPLLGRLGPGQELHGRFGTVRRTTRERRRPKDDETVLDALDRHGIPHEWVLGIDPDRLDVVLAVTDVTEDEVYDVDEQVYVQKTGVDEGEKYSRLRGLADRIDRLEGAEREDLREELTDLEARLDEALSA</sequence>
<proteinExistence type="predicted"/>
<reference evidence="2 3" key="1">
    <citation type="submission" date="2020-06" db="EMBL/GenBank/DDBJ databases">
        <title>NJ-3-1, isolated from saline soil.</title>
        <authorList>
            <person name="Cui H.L."/>
            <person name="Shi X."/>
        </authorList>
    </citation>
    <scope>NUCLEOTIDE SEQUENCE [LARGE SCALE GENOMIC DNA]</scope>
    <source>
        <strain evidence="2 3">NJ-3-1</strain>
    </source>
</reference>
<evidence type="ECO:0000313" key="2">
    <source>
        <dbReference type="EMBL" id="QLG61445.1"/>
    </source>
</evidence>
<dbReference type="InterPro" id="IPR058289">
    <property type="entry name" value="DUF7983"/>
</dbReference>
<dbReference type="AlphaFoldDB" id="A0A7D5QJI3"/>
<gene>
    <name evidence="2" type="ORF">HUG12_06725</name>
</gene>
<dbReference type="Proteomes" id="UP000509626">
    <property type="component" value="Chromosome"/>
</dbReference>
<accession>A0A7D5QJI3</accession>
<evidence type="ECO:0000313" key="3">
    <source>
        <dbReference type="Proteomes" id="UP000509626"/>
    </source>
</evidence>
<feature type="region of interest" description="Disordered" evidence="1">
    <location>
        <begin position="106"/>
        <end position="134"/>
    </location>
</feature>
<evidence type="ECO:0008006" key="4">
    <source>
        <dbReference type="Google" id="ProtNLM"/>
    </source>
</evidence>
<evidence type="ECO:0000256" key="1">
    <source>
        <dbReference type="SAM" id="MobiDB-lite"/>
    </source>
</evidence>
<name>A0A7D5QJI3_9EURY</name>
<dbReference type="RefSeq" id="WP_179268030.1">
    <property type="nucleotide sequence ID" value="NZ_CP058579.1"/>
</dbReference>
<dbReference type="Pfam" id="PF25943">
    <property type="entry name" value="DUF7983"/>
    <property type="match status" value="1"/>
</dbReference>
<keyword evidence="3" id="KW-1185">Reference proteome</keyword>
<dbReference type="KEGG" id="halu:HUG12_06725"/>
<dbReference type="GeneID" id="56037138"/>